<feature type="compositionally biased region" description="Polar residues" evidence="6">
    <location>
        <begin position="119"/>
        <end position="137"/>
    </location>
</feature>
<dbReference type="SUPFAM" id="SSF53383">
    <property type="entry name" value="PLP-dependent transferases"/>
    <property type="match status" value="1"/>
</dbReference>
<accession>A0A852Z3Q3</accession>
<dbReference type="PANTHER" id="PTHR46577">
    <property type="entry name" value="HTH-TYPE TRANSCRIPTIONAL REGULATORY PROTEIN GABR"/>
    <property type="match status" value="1"/>
</dbReference>
<feature type="compositionally biased region" description="Low complexity" evidence="6">
    <location>
        <begin position="89"/>
        <end position="113"/>
    </location>
</feature>
<evidence type="ECO:0000313" key="8">
    <source>
        <dbReference type="EMBL" id="NYH87441.1"/>
    </source>
</evidence>
<keyword evidence="5" id="KW-0804">Transcription</keyword>
<keyword evidence="9" id="KW-1185">Reference proteome</keyword>
<dbReference type="SUPFAM" id="SSF46785">
    <property type="entry name" value="Winged helix' DNA-binding domain"/>
    <property type="match status" value="1"/>
</dbReference>
<dbReference type="EMBL" id="JACBZH010000001">
    <property type="protein sequence ID" value="NYH87441.1"/>
    <property type="molecule type" value="Genomic_DNA"/>
</dbReference>
<dbReference type="InterPro" id="IPR051446">
    <property type="entry name" value="HTH_trans_reg/aminotransferase"/>
</dbReference>
<dbReference type="CDD" id="cd00609">
    <property type="entry name" value="AAT_like"/>
    <property type="match status" value="1"/>
</dbReference>
<evidence type="ECO:0000256" key="1">
    <source>
        <dbReference type="ARBA" id="ARBA00005384"/>
    </source>
</evidence>
<gene>
    <name evidence="8" type="ORF">F4554_000079</name>
</gene>
<evidence type="ECO:0000256" key="4">
    <source>
        <dbReference type="ARBA" id="ARBA00023125"/>
    </source>
</evidence>
<feature type="domain" description="HTH gntR-type" evidence="7">
    <location>
        <begin position="20"/>
        <end position="88"/>
    </location>
</feature>
<keyword evidence="8" id="KW-0808">Transferase</keyword>
<keyword evidence="3" id="KW-0805">Transcription regulation</keyword>
<proteinExistence type="inferred from homology"/>
<dbReference type="Pfam" id="PF00155">
    <property type="entry name" value="Aminotran_1_2"/>
    <property type="match status" value="1"/>
</dbReference>
<dbReference type="PROSITE" id="PS50949">
    <property type="entry name" value="HTH_GNTR"/>
    <property type="match status" value="1"/>
</dbReference>
<dbReference type="InterPro" id="IPR015421">
    <property type="entry name" value="PyrdxlP-dep_Trfase_major"/>
</dbReference>
<dbReference type="InterPro" id="IPR036388">
    <property type="entry name" value="WH-like_DNA-bd_sf"/>
</dbReference>
<dbReference type="InterPro" id="IPR004839">
    <property type="entry name" value="Aminotransferase_I/II_large"/>
</dbReference>
<dbReference type="PANTHER" id="PTHR46577:SF1">
    <property type="entry name" value="HTH-TYPE TRANSCRIPTIONAL REGULATORY PROTEIN GABR"/>
    <property type="match status" value="1"/>
</dbReference>
<dbReference type="GO" id="GO:0003677">
    <property type="term" value="F:DNA binding"/>
    <property type="evidence" value="ECO:0007669"/>
    <property type="project" value="UniProtKB-KW"/>
</dbReference>
<keyword evidence="8" id="KW-0032">Aminotransferase</keyword>
<evidence type="ECO:0000259" key="7">
    <source>
        <dbReference type="PROSITE" id="PS50949"/>
    </source>
</evidence>
<dbReference type="InterPro" id="IPR015424">
    <property type="entry name" value="PyrdxlP-dep_Trfase"/>
</dbReference>
<feature type="region of interest" description="Disordered" evidence="6">
    <location>
        <begin position="88"/>
        <end position="157"/>
    </location>
</feature>
<dbReference type="CDD" id="cd07377">
    <property type="entry name" value="WHTH_GntR"/>
    <property type="match status" value="1"/>
</dbReference>
<keyword evidence="4" id="KW-0238">DNA-binding</keyword>
<dbReference type="GO" id="GO:0003700">
    <property type="term" value="F:DNA-binding transcription factor activity"/>
    <property type="evidence" value="ECO:0007669"/>
    <property type="project" value="InterPro"/>
</dbReference>
<dbReference type="Gene3D" id="3.40.640.10">
    <property type="entry name" value="Type I PLP-dependent aspartate aminotransferase-like (Major domain)"/>
    <property type="match status" value="1"/>
</dbReference>
<evidence type="ECO:0000256" key="2">
    <source>
        <dbReference type="ARBA" id="ARBA00022898"/>
    </source>
</evidence>
<evidence type="ECO:0000256" key="6">
    <source>
        <dbReference type="SAM" id="MobiDB-lite"/>
    </source>
</evidence>
<reference evidence="8 9" key="1">
    <citation type="submission" date="2020-07" db="EMBL/GenBank/DDBJ databases">
        <title>Sequencing the genomes of 1000 actinobacteria strains.</title>
        <authorList>
            <person name="Klenk H.-P."/>
        </authorList>
    </citation>
    <scope>NUCLEOTIDE SEQUENCE [LARGE SCALE GENOMIC DNA]</scope>
    <source>
        <strain evidence="8 9">DSM 18448</strain>
    </source>
</reference>
<evidence type="ECO:0000313" key="9">
    <source>
        <dbReference type="Proteomes" id="UP000579605"/>
    </source>
</evidence>
<dbReference type="AlphaFoldDB" id="A0A852Z3Q3"/>
<name>A0A852Z3Q3_9ACTN</name>
<dbReference type="GO" id="GO:0008483">
    <property type="term" value="F:transaminase activity"/>
    <property type="evidence" value="ECO:0007669"/>
    <property type="project" value="UniProtKB-KW"/>
</dbReference>
<dbReference type="Pfam" id="PF00392">
    <property type="entry name" value="GntR"/>
    <property type="match status" value="1"/>
</dbReference>
<comment type="similarity">
    <text evidence="1">In the C-terminal section; belongs to the class-I pyridoxal-phosphate-dependent aminotransferase family.</text>
</comment>
<evidence type="ECO:0000256" key="5">
    <source>
        <dbReference type="ARBA" id="ARBA00023163"/>
    </source>
</evidence>
<dbReference type="InterPro" id="IPR036390">
    <property type="entry name" value="WH_DNA-bd_sf"/>
</dbReference>
<dbReference type="GO" id="GO:0030170">
    <property type="term" value="F:pyridoxal phosphate binding"/>
    <property type="evidence" value="ECO:0007669"/>
    <property type="project" value="InterPro"/>
</dbReference>
<dbReference type="Gene3D" id="1.10.10.10">
    <property type="entry name" value="Winged helix-like DNA-binding domain superfamily/Winged helix DNA-binding domain"/>
    <property type="match status" value="1"/>
</dbReference>
<dbReference type="SMART" id="SM00345">
    <property type="entry name" value="HTH_GNTR"/>
    <property type="match status" value="1"/>
</dbReference>
<dbReference type="RefSeq" id="WP_179785507.1">
    <property type="nucleotide sequence ID" value="NZ_BAAARR010000012.1"/>
</dbReference>
<comment type="caution">
    <text evidence="8">The sequence shown here is derived from an EMBL/GenBank/DDBJ whole genome shotgun (WGS) entry which is preliminary data.</text>
</comment>
<dbReference type="InterPro" id="IPR000524">
    <property type="entry name" value="Tscrpt_reg_HTH_GntR"/>
</dbReference>
<evidence type="ECO:0000256" key="3">
    <source>
        <dbReference type="ARBA" id="ARBA00023015"/>
    </source>
</evidence>
<organism evidence="8 9">
    <name type="scientific">Actinopolymorpha rutila</name>
    <dbReference type="NCBI Taxonomy" id="446787"/>
    <lineage>
        <taxon>Bacteria</taxon>
        <taxon>Bacillati</taxon>
        <taxon>Actinomycetota</taxon>
        <taxon>Actinomycetes</taxon>
        <taxon>Propionibacteriales</taxon>
        <taxon>Actinopolymorphaceae</taxon>
        <taxon>Actinopolymorpha</taxon>
    </lineage>
</organism>
<sequence>MAITRAKLAWDTLLDVEGTGPLHERLTRALRHAIRTGRLGPGSALPPSRALAVDLGCSRWVITQAYEQLVAEGYLTARTGSATVVRADAPAGTPNAAPGTPNGSAGPSGSAGSRPYGNRTVQPTAGPSAQPSGQGQATGPVRASVGTPYDLAPGLPDLREFPRRRWAEAVRTQLSTVSYTDLGYPPPGGTPQLRQVLADYLRRCRGAHPRAGDLLVTAGVTDGVTQLGRLLRAEGHTHIGVEDPGWTRLREALERVGLEPVGIPVDADGLRVDELARDPRVRAVVVTPAHQFPAGVVLGPRRRGALLAWARQADGIVLEDDYDAEFRYDRRPVGTLQGADPDRVALLGSLSKTLSPAIGIGWLLPPGRWAAALRETPEHRTSGPPVIDQLALASFVETGGYDRHLRAARRRYRHRRDALVAALGASLPRCELSGVAAGLHLVLHLEAETSVAAVVARAAARGVRVADLDGYRLRPDPARPALVLGYGNLPDNAVATAVERLTDAVRAAAGKGE</sequence>
<protein>
    <submittedName>
        <fullName evidence="8">GntR family transcriptional regulator/MocR family aminotransferase</fullName>
    </submittedName>
</protein>
<dbReference type="Proteomes" id="UP000579605">
    <property type="component" value="Unassembled WGS sequence"/>
</dbReference>
<keyword evidence="2" id="KW-0663">Pyridoxal phosphate</keyword>